<reference evidence="2" key="1">
    <citation type="submission" date="2023-07" db="EMBL/GenBank/DDBJ databases">
        <title>A chromosome-level genome assembly of Lolium multiflorum.</title>
        <authorList>
            <person name="Chen Y."/>
            <person name="Copetti D."/>
            <person name="Kolliker R."/>
            <person name="Studer B."/>
        </authorList>
    </citation>
    <scope>NUCLEOTIDE SEQUENCE</scope>
    <source>
        <strain evidence="2">02402/16</strain>
        <tissue evidence="2">Leaf</tissue>
    </source>
</reference>
<dbReference type="Proteomes" id="UP001231189">
    <property type="component" value="Unassembled WGS sequence"/>
</dbReference>
<dbReference type="EMBL" id="JAUUTY010000004">
    <property type="protein sequence ID" value="KAK1653971.1"/>
    <property type="molecule type" value="Genomic_DNA"/>
</dbReference>
<evidence type="ECO:0000256" key="1">
    <source>
        <dbReference type="SAM" id="MobiDB-lite"/>
    </source>
</evidence>
<accession>A0AAD8WEW9</accession>
<comment type="caution">
    <text evidence="2">The sequence shown here is derived from an EMBL/GenBank/DDBJ whole genome shotgun (WGS) entry which is preliminary data.</text>
</comment>
<keyword evidence="3" id="KW-1185">Reference proteome</keyword>
<protein>
    <submittedName>
        <fullName evidence="2">Uncharacterized protein</fullName>
    </submittedName>
</protein>
<sequence>MSAASPEFYQPCAPPAYSPGRLRVAASEPSANGEDYRCRTPTGVSYLGEPLSCPPAPMKPREPPASACRRRLFDVKVIRLRFDDDLEAIDRPSFLRNGKRRPGKISGGSRRSTMLS</sequence>
<evidence type="ECO:0000313" key="2">
    <source>
        <dbReference type="EMBL" id="KAK1653971.1"/>
    </source>
</evidence>
<proteinExistence type="predicted"/>
<dbReference type="AlphaFoldDB" id="A0AAD8WEW9"/>
<organism evidence="2 3">
    <name type="scientific">Lolium multiflorum</name>
    <name type="common">Italian ryegrass</name>
    <name type="synonym">Lolium perenne subsp. multiflorum</name>
    <dbReference type="NCBI Taxonomy" id="4521"/>
    <lineage>
        <taxon>Eukaryota</taxon>
        <taxon>Viridiplantae</taxon>
        <taxon>Streptophyta</taxon>
        <taxon>Embryophyta</taxon>
        <taxon>Tracheophyta</taxon>
        <taxon>Spermatophyta</taxon>
        <taxon>Magnoliopsida</taxon>
        <taxon>Liliopsida</taxon>
        <taxon>Poales</taxon>
        <taxon>Poaceae</taxon>
        <taxon>BOP clade</taxon>
        <taxon>Pooideae</taxon>
        <taxon>Poodae</taxon>
        <taxon>Poeae</taxon>
        <taxon>Poeae Chloroplast Group 2 (Poeae type)</taxon>
        <taxon>Loliodinae</taxon>
        <taxon>Loliinae</taxon>
        <taxon>Lolium</taxon>
    </lineage>
</organism>
<name>A0AAD8WEW9_LOLMU</name>
<evidence type="ECO:0000313" key="3">
    <source>
        <dbReference type="Proteomes" id="UP001231189"/>
    </source>
</evidence>
<feature type="region of interest" description="Disordered" evidence="1">
    <location>
        <begin position="93"/>
        <end position="116"/>
    </location>
</feature>
<gene>
    <name evidence="2" type="ORF">QYE76_071776</name>
</gene>